<evidence type="ECO:0008006" key="3">
    <source>
        <dbReference type="Google" id="ProtNLM"/>
    </source>
</evidence>
<comment type="caution">
    <text evidence="1">The sequence shown here is derived from an EMBL/GenBank/DDBJ whole genome shotgun (WGS) entry which is preliminary data.</text>
</comment>
<reference evidence="1 2" key="1">
    <citation type="submission" date="2020-03" db="EMBL/GenBank/DDBJ databases">
        <title>Soil Listeria distribution.</title>
        <authorList>
            <person name="Liao J."/>
            <person name="Wiedmann M."/>
        </authorList>
    </citation>
    <scope>NUCLEOTIDE SEQUENCE [LARGE SCALE GENOMIC DNA]</scope>
    <source>
        <strain evidence="1 2">FSL L7-0741</strain>
    </source>
</reference>
<evidence type="ECO:0000313" key="1">
    <source>
        <dbReference type="EMBL" id="MBC1936414.1"/>
    </source>
</evidence>
<name>A0A7X1CPW8_9LIST</name>
<protein>
    <recommendedName>
        <fullName evidence="3">Bacterial Ig domain-containing protein</fullName>
    </recommendedName>
</protein>
<gene>
    <name evidence="1" type="ORF">HCA69_08560</name>
</gene>
<accession>A0A7X1CPW8</accession>
<organism evidence="1 2">
    <name type="scientific">Listeria grandensis</name>
    <dbReference type="NCBI Taxonomy" id="1494963"/>
    <lineage>
        <taxon>Bacteria</taxon>
        <taxon>Bacillati</taxon>
        <taxon>Bacillota</taxon>
        <taxon>Bacilli</taxon>
        <taxon>Bacillales</taxon>
        <taxon>Listeriaceae</taxon>
        <taxon>Listeria</taxon>
    </lineage>
</organism>
<evidence type="ECO:0000313" key="2">
    <source>
        <dbReference type="Proteomes" id="UP000535908"/>
    </source>
</evidence>
<dbReference type="AlphaFoldDB" id="A0A7X1CPW8"/>
<dbReference type="Proteomes" id="UP000535908">
    <property type="component" value="Unassembled WGS sequence"/>
</dbReference>
<dbReference type="EMBL" id="JAARWN010000006">
    <property type="protein sequence ID" value="MBC1936414.1"/>
    <property type="molecule type" value="Genomic_DNA"/>
</dbReference>
<proteinExistence type="predicted"/>
<sequence>MTASAAAINFKITDVSRTYVKGTADPNQVVSIVVDSNQTNTAWNPFVGTTLVSQATDAEGNFVLAIPPRFRGVLVTDNTKFIVKQWKKVTPTTNSLISERRVTPVSFELGLSLKPVYNTMDYITGWGEPGADVYVTVAGSKLEGKVDENGKFAVYFDQYPLSYGCQITVREVKGKGSAEKNTAVSYTGIGYGSSESGSGFNYFLNNSLSGGSVNMEGYTTDIYFDGVYHETQTNDYIGYVGYVGFPERHTVTYIVKDKDGDIIFNSN</sequence>
<dbReference type="RefSeq" id="WP_185409434.1">
    <property type="nucleotide sequence ID" value="NZ_JAARRE010000003.1"/>
</dbReference>